<accession>A0A1Y2BQ21</accession>
<dbReference type="Proteomes" id="UP000193642">
    <property type="component" value="Unassembled WGS sequence"/>
</dbReference>
<evidence type="ECO:0000313" key="2">
    <source>
        <dbReference type="Proteomes" id="UP000193642"/>
    </source>
</evidence>
<reference evidence="1 2" key="1">
    <citation type="submission" date="2016-07" db="EMBL/GenBank/DDBJ databases">
        <title>Pervasive Adenine N6-methylation of Active Genes in Fungi.</title>
        <authorList>
            <consortium name="DOE Joint Genome Institute"/>
            <person name="Mondo S.J."/>
            <person name="Dannebaum R.O."/>
            <person name="Kuo R.C."/>
            <person name="Labutti K."/>
            <person name="Haridas S."/>
            <person name="Kuo A."/>
            <person name="Salamov A."/>
            <person name="Ahrendt S.R."/>
            <person name="Lipzen A."/>
            <person name="Sullivan W."/>
            <person name="Andreopoulos W.B."/>
            <person name="Clum A."/>
            <person name="Lindquist E."/>
            <person name="Daum C."/>
            <person name="Ramamoorthy G.K."/>
            <person name="Gryganskyi A."/>
            <person name="Culley D."/>
            <person name="Magnuson J.K."/>
            <person name="James T.Y."/>
            <person name="O'Malley M.A."/>
            <person name="Stajich J.E."/>
            <person name="Spatafora J.W."/>
            <person name="Visel A."/>
            <person name="Grigoriev I.V."/>
        </authorList>
    </citation>
    <scope>NUCLEOTIDE SEQUENCE [LARGE SCALE GENOMIC DNA]</scope>
    <source>
        <strain evidence="1 2">JEL800</strain>
    </source>
</reference>
<sequence>MIPSIMEQNVVAVTTSDSNMAIKKYLRLIQRIINDMSCPFHPPDEWTCAEKSHSTNNSWITFDDKSTLTFNSETKKTICDYDTDDIKPIGLKSLSSSSASKTASHIVTSEDTSILPTIKASTQPKPGFQAACLQSLTELFVPNFEFPTTAQEDLNSTVKFSDCVLSYQAKVNTTNRVDLEHCLTSGVEAVISNNLLADNENIVTLPEQAATAPFNDGLALTSGPVSILQSPIAETILSILEPACNAVEESSTPSSSPSMSGLFNNEVKTATVLFDEQQSSLASGSQLPANPFQSASTTPTIQHDVAEGFPLTLRQKIRRFFKFFTCGSTEDLN</sequence>
<name>A0A1Y2BQ21_9FUNG</name>
<comment type="caution">
    <text evidence="1">The sequence shown here is derived from an EMBL/GenBank/DDBJ whole genome shotgun (WGS) entry which is preliminary data.</text>
</comment>
<dbReference type="EMBL" id="MCGO01000053">
    <property type="protein sequence ID" value="ORY36844.1"/>
    <property type="molecule type" value="Genomic_DNA"/>
</dbReference>
<protein>
    <submittedName>
        <fullName evidence="1">Uncharacterized protein</fullName>
    </submittedName>
</protein>
<dbReference type="AlphaFoldDB" id="A0A1Y2BQ21"/>
<proteinExistence type="predicted"/>
<organism evidence="1 2">
    <name type="scientific">Rhizoclosmatium globosum</name>
    <dbReference type="NCBI Taxonomy" id="329046"/>
    <lineage>
        <taxon>Eukaryota</taxon>
        <taxon>Fungi</taxon>
        <taxon>Fungi incertae sedis</taxon>
        <taxon>Chytridiomycota</taxon>
        <taxon>Chytridiomycota incertae sedis</taxon>
        <taxon>Chytridiomycetes</taxon>
        <taxon>Chytridiales</taxon>
        <taxon>Chytriomycetaceae</taxon>
        <taxon>Rhizoclosmatium</taxon>
    </lineage>
</organism>
<gene>
    <name evidence="1" type="ORF">BCR33DRAFT_770049</name>
</gene>
<evidence type="ECO:0000313" key="1">
    <source>
        <dbReference type="EMBL" id="ORY36844.1"/>
    </source>
</evidence>
<keyword evidence="2" id="KW-1185">Reference proteome</keyword>